<dbReference type="eggNOG" id="COG2334">
    <property type="taxonomic scope" value="Bacteria"/>
</dbReference>
<dbReference type="Proteomes" id="UP000000787">
    <property type="component" value="Chromosome"/>
</dbReference>
<dbReference type="Gene3D" id="3.90.1200.10">
    <property type="match status" value="1"/>
</dbReference>
<evidence type="ECO:0000313" key="3">
    <source>
        <dbReference type="Proteomes" id="UP000000787"/>
    </source>
</evidence>
<dbReference type="EMBL" id="CP000875">
    <property type="protein sequence ID" value="ABX07420.1"/>
    <property type="molecule type" value="Genomic_DNA"/>
</dbReference>
<accession>A9B270</accession>
<dbReference type="BioCyc" id="HAUR316274:GHYA-4847-MONOMER"/>
<sequence length="242" mass="27523">MDILDTIIANAIQQFDLIAPVQVVTQFPSVNHQSIQLRAANGDFVIKVYTTDQDEATRRYEHMLVQWLSWRPASFTVPLPLRGRSIDYSHYDYNSDRFYSITPYIAGETPDFRMHADGQYHPSIQQWAYAMGTALGELQTILQARPAQQRRPMALFQSLLTYAQPRYDPLQLSAAQVGGSSDDEALWTWWRSEATRLMAFVANEYPDLPQQLCHNDFAPSNLLISDGRVAAILDFEFACPAA</sequence>
<dbReference type="InterPro" id="IPR002575">
    <property type="entry name" value="Aminoglycoside_PTrfase"/>
</dbReference>
<evidence type="ECO:0000313" key="2">
    <source>
        <dbReference type="EMBL" id="ABX07420.1"/>
    </source>
</evidence>
<dbReference type="KEGG" id="hau:Haur_4789"/>
<name>A9B270_HERA2</name>
<dbReference type="AlphaFoldDB" id="A9B270"/>
<proteinExistence type="predicted"/>
<gene>
    <name evidence="2" type="ordered locus">Haur_4789</name>
</gene>
<dbReference type="InParanoid" id="A9B270"/>
<reference evidence="2 3" key="1">
    <citation type="journal article" date="2011" name="Stand. Genomic Sci.">
        <title>Complete genome sequence of the filamentous gliding predatory bacterium Herpetosiphon aurantiacus type strain (114-95(T)).</title>
        <authorList>
            <person name="Kiss H."/>
            <person name="Nett M."/>
            <person name="Domin N."/>
            <person name="Martin K."/>
            <person name="Maresca J.A."/>
            <person name="Copeland A."/>
            <person name="Lapidus A."/>
            <person name="Lucas S."/>
            <person name="Berry K.W."/>
            <person name="Glavina Del Rio T."/>
            <person name="Dalin E."/>
            <person name="Tice H."/>
            <person name="Pitluck S."/>
            <person name="Richardson P."/>
            <person name="Bruce D."/>
            <person name="Goodwin L."/>
            <person name="Han C."/>
            <person name="Detter J.C."/>
            <person name="Schmutz J."/>
            <person name="Brettin T."/>
            <person name="Land M."/>
            <person name="Hauser L."/>
            <person name="Kyrpides N.C."/>
            <person name="Ivanova N."/>
            <person name="Goker M."/>
            <person name="Woyke T."/>
            <person name="Klenk H.P."/>
            <person name="Bryant D.A."/>
        </authorList>
    </citation>
    <scope>NUCLEOTIDE SEQUENCE [LARGE SCALE GENOMIC DNA]</scope>
    <source>
        <strain evidence="3">ATCC 23779 / DSM 785 / 114-95</strain>
    </source>
</reference>
<protein>
    <submittedName>
        <fullName evidence="2">Homoserine kinase type II (Protein kinase fold)-like</fullName>
    </submittedName>
</protein>
<dbReference type="SUPFAM" id="SSF56112">
    <property type="entry name" value="Protein kinase-like (PK-like)"/>
    <property type="match status" value="1"/>
</dbReference>
<feature type="domain" description="Aminoglycoside phosphotransferase" evidence="1">
    <location>
        <begin position="25"/>
        <end position="240"/>
    </location>
</feature>
<dbReference type="HOGENOM" id="CLU_1145968_0_0_0"/>
<dbReference type="InterPro" id="IPR011009">
    <property type="entry name" value="Kinase-like_dom_sf"/>
</dbReference>
<dbReference type="Pfam" id="PF01636">
    <property type="entry name" value="APH"/>
    <property type="match status" value="1"/>
</dbReference>
<dbReference type="GO" id="GO:0016301">
    <property type="term" value="F:kinase activity"/>
    <property type="evidence" value="ECO:0007669"/>
    <property type="project" value="UniProtKB-KW"/>
</dbReference>
<organism evidence="2 3">
    <name type="scientific">Herpetosiphon aurantiacus (strain ATCC 23779 / DSM 785 / 114-95)</name>
    <dbReference type="NCBI Taxonomy" id="316274"/>
    <lineage>
        <taxon>Bacteria</taxon>
        <taxon>Bacillati</taxon>
        <taxon>Chloroflexota</taxon>
        <taxon>Chloroflexia</taxon>
        <taxon>Herpetosiphonales</taxon>
        <taxon>Herpetosiphonaceae</taxon>
        <taxon>Herpetosiphon</taxon>
    </lineage>
</organism>
<evidence type="ECO:0000259" key="1">
    <source>
        <dbReference type="Pfam" id="PF01636"/>
    </source>
</evidence>
<keyword evidence="3" id="KW-1185">Reference proteome</keyword>
<dbReference type="STRING" id="316274.Haur_4789"/>